<accession>A0A1X2HPE4</accession>
<dbReference type="AlphaFoldDB" id="A0A1X2HPE4"/>
<sequence>MNFIEMKQKKKKRGDDICKSEKREQARDGCKRGGERQTHRNKGNREKDGNKTDESG</sequence>
<comment type="caution">
    <text evidence="2">The sequence shown here is derived from an EMBL/GenBank/DDBJ whole genome shotgun (WGS) entry which is preliminary data.</text>
</comment>
<name>A0A1X2HPE4_SYNRA</name>
<proteinExistence type="predicted"/>
<dbReference type="InParanoid" id="A0A1X2HPE4"/>
<evidence type="ECO:0000313" key="2">
    <source>
        <dbReference type="EMBL" id="ORZ00756.1"/>
    </source>
</evidence>
<dbReference type="Proteomes" id="UP000242180">
    <property type="component" value="Unassembled WGS sequence"/>
</dbReference>
<reference evidence="2 3" key="1">
    <citation type="submission" date="2016-07" db="EMBL/GenBank/DDBJ databases">
        <title>Pervasive Adenine N6-methylation of Active Genes in Fungi.</title>
        <authorList>
            <consortium name="DOE Joint Genome Institute"/>
            <person name="Mondo S.J."/>
            <person name="Dannebaum R.O."/>
            <person name="Kuo R.C."/>
            <person name="Labutti K."/>
            <person name="Haridas S."/>
            <person name="Kuo A."/>
            <person name="Salamov A."/>
            <person name="Ahrendt S.R."/>
            <person name="Lipzen A."/>
            <person name="Sullivan W."/>
            <person name="Andreopoulos W.B."/>
            <person name="Clum A."/>
            <person name="Lindquist E."/>
            <person name="Daum C."/>
            <person name="Ramamoorthy G.K."/>
            <person name="Gryganskyi A."/>
            <person name="Culley D."/>
            <person name="Magnuson J.K."/>
            <person name="James T.Y."/>
            <person name="O'Malley M.A."/>
            <person name="Stajich J.E."/>
            <person name="Spatafora J.W."/>
            <person name="Visel A."/>
            <person name="Grigoriev I.V."/>
        </authorList>
    </citation>
    <scope>NUCLEOTIDE SEQUENCE [LARGE SCALE GENOMIC DNA]</scope>
    <source>
        <strain evidence="2 3">NRRL 2496</strain>
    </source>
</reference>
<evidence type="ECO:0000256" key="1">
    <source>
        <dbReference type="SAM" id="MobiDB-lite"/>
    </source>
</evidence>
<organism evidence="2 3">
    <name type="scientific">Syncephalastrum racemosum</name>
    <name type="common">Filamentous fungus</name>
    <dbReference type="NCBI Taxonomy" id="13706"/>
    <lineage>
        <taxon>Eukaryota</taxon>
        <taxon>Fungi</taxon>
        <taxon>Fungi incertae sedis</taxon>
        <taxon>Mucoromycota</taxon>
        <taxon>Mucoromycotina</taxon>
        <taxon>Mucoromycetes</taxon>
        <taxon>Mucorales</taxon>
        <taxon>Syncephalastraceae</taxon>
        <taxon>Syncephalastrum</taxon>
    </lineage>
</organism>
<feature type="compositionally biased region" description="Basic and acidic residues" evidence="1">
    <location>
        <begin position="13"/>
        <end position="56"/>
    </location>
</feature>
<dbReference type="EMBL" id="MCGN01000002">
    <property type="protein sequence ID" value="ORZ00756.1"/>
    <property type="molecule type" value="Genomic_DNA"/>
</dbReference>
<protein>
    <submittedName>
        <fullName evidence="2">Uncharacterized protein</fullName>
    </submittedName>
</protein>
<gene>
    <name evidence="2" type="ORF">BCR43DRAFT_152206</name>
</gene>
<feature type="region of interest" description="Disordered" evidence="1">
    <location>
        <begin position="1"/>
        <end position="56"/>
    </location>
</feature>
<evidence type="ECO:0000313" key="3">
    <source>
        <dbReference type="Proteomes" id="UP000242180"/>
    </source>
</evidence>
<keyword evidence="3" id="KW-1185">Reference proteome</keyword>